<dbReference type="KEGG" id="fte:Fluta_3935"/>
<gene>
    <name evidence="7" type="ordered locus">Fluta_3935</name>
</gene>
<dbReference type="InterPro" id="IPR036116">
    <property type="entry name" value="FN3_sf"/>
</dbReference>
<dbReference type="Gene3D" id="2.60.40.10">
    <property type="entry name" value="Immunoglobulins"/>
    <property type="match status" value="2"/>
</dbReference>
<protein>
    <submittedName>
        <fullName evidence="7">Fibronectin type III domain protein</fullName>
    </submittedName>
</protein>
<dbReference type="InterPro" id="IPR013320">
    <property type="entry name" value="ConA-like_dom_sf"/>
</dbReference>
<keyword evidence="5" id="KW-1015">Disulfide bond</keyword>
<evidence type="ECO:0000259" key="6">
    <source>
        <dbReference type="PROSITE" id="PS50853"/>
    </source>
</evidence>
<dbReference type="eggNOG" id="COG1572">
    <property type="taxonomic scope" value="Bacteria"/>
</dbReference>
<keyword evidence="2" id="KW-0479">Metal-binding</keyword>
<reference evidence="7 8" key="1">
    <citation type="journal article" date="2011" name="Stand. Genomic Sci.">
        <title>Complete genome sequence of the gliding freshwater bacterium Fluviicola taffensis type strain (RW262).</title>
        <authorList>
            <person name="Woyke T."/>
            <person name="Chertkov O."/>
            <person name="Lapidus A."/>
            <person name="Nolan M."/>
            <person name="Lucas S."/>
            <person name="Del Rio T.G."/>
            <person name="Tice H."/>
            <person name="Cheng J.F."/>
            <person name="Tapia R."/>
            <person name="Han C."/>
            <person name="Goodwin L."/>
            <person name="Pitluck S."/>
            <person name="Liolios K."/>
            <person name="Pagani I."/>
            <person name="Ivanova N."/>
            <person name="Huntemann M."/>
            <person name="Mavromatis K."/>
            <person name="Mikhailova N."/>
            <person name="Pati A."/>
            <person name="Chen A."/>
            <person name="Palaniappan K."/>
            <person name="Land M."/>
            <person name="Hauser L."/>
            <person name="Brambilla E.M."/>
            <person name="Rohde M."/>
            <person name="Mwirichia R."/>
            <person name="Sikorski J."/>
            <person name="Tindall B.J."/>
            <person name="Goker M."/>
            <person name="Bristow J."/>
            <person name="Eisen J.A."/>
            <person name="Markowitz V."/>
            <person name="Hugenholtz P."/>
            <person name="Klenk H.P."/>
            <person name="Kyrpides N.C."/>
        </authorList>
    </citation>
    <scope>NUCLEOTIDE SEQUENCE [LARGE SCALE GENOMIC DNA]</scope>
    <source>
        <strain evidence="8">DSM 16823 / RW262 / RW262</strain>
    </source>
</reference>
<evidence type="ECO:0000256" key="5">
    <source>
        <dbReference type="ARBA" id="ARBA00023157"/>
    </source>
</evidence>
<dbReference type="SUPFAM" id="SSF49899">
    <property type="entry name" value="Concanavalin A-like lectins/glucanases"/>
    <property type="match status" value="3"/>
</dbReference>
<dbReference type="Proteomes" id="UP000007463">
    <property type="component" value="Chromosome"/>
</dbReference>
<dbReference type="InterPro" id="IPR026444">
    <property type="entry name" value="Secre_tail"/>
</dbReference>
<dbReference type="GO" id="GO:0004553">
    <property type="term" value="F:hydrolase activity, hydrolyzing O-glycosyl compounds"/>
    <property type="evidence" value="ECO:0007669"/>
    <property type="project" value="UniProtKB-ARBA"/>
</dbReference>
<evidence type="ECO:0000256" key="3">
    <source>
        <dbReference type="ARBA" id="ARBA00022729"/>
    </source>
</evidence>
<dbReference type="InterPro" id="IPR013783">
    <property type="entry name" value="Ig-like_fold"/>
</dbReference>
<dbReference type="PANTHER" id="PTHR19277">
    <property type="entry name" value="PENTRAXIN"/>
    <property type="match status" value="1"/>
</dbReference>
<dbReference type="Gene3D" id="2.60.120.200">
    <property type="match status" value="3"/>
</dbReference>
<evidence type="ECO:0000256" key="1">
    <source>
        <dbReference type="ARBA" id="ARBA00001913"/>
    </source>
</evidence>
<dbReference type="STRING" id="755732.Fluta_3935"/>
<dbReference type="NCBIfam" id="TIGR04183">
    <property type="entry name" value="Por_Secre_tail"/>
    <property type="match status" value="1"/>
</dbReference>
<evidence type="ECO:0000256" key="2">
    <source>
        <dbReference type="ARBA" id="ARBA00022723"/>
    </source>
</evidence>
<reference evidence="8" key="2">
    <citation type="submission" date="2011-02" db="EMBL/GenBank/DDBJ databases">
        <title>The complete genome of Fluviicola taffensis DSM 16823.</title>
        <authorList>
            <consortium name="US DOE Joint Genome Institute (JGI-PGF)"/>
            <person name="Lucas S."/>
            <person name="Copeland A."/>
            <person name="Lapidus A."/>
            <person name="Bruce D."/>
            <person name="Goodwin L."/>
            <person name="Pitluck S."/>
            <person name="Kyrpides N."/>
            <person name="Mavromatis K."/>
            <person name="Ivanova N."/>
            <person name="Mikhailova N."/>
            <person name="Pagani I."/>
            <person name="Chertkov O."/>
            <person name="Detter J.C."/>
            <person name="Han C."/>
            <person name="Tapia R."/>
            <person name="Land M."/>
            <person name="Hauser L."/>
            <person name="Markowitz V."/>
            <person name="Cheng J.-F."/>
            <person name="Hugenholtz P."/>
            <person name="Woyke T."/>
            <person name="Wu D."/>
            <person name="Tindall B."/>
            <person name="Pomrenke H.G."/>
            <person name="Brambilla E."/>
            <person name="Klenk H.-P."/>
            <person name="Eisen J.A."/>
        </authorList>
    </citation>
    <scope>NUCLEOTIDE SEQUENCE [LARGE SCALE GENOMIC DNA]</scope>
    <source>
        <strain evidence="8">DSM 16823 / RW262 / RW262</strain>
    </source>
</reference>
<proteinExistence type="predicted"/>
<dbReference type="InterPro" id="IPR006558">
    <property type="entry name" value="LamG-like"/>
</dbReference>
<dbReference type="PROSITE" id="PS50853">
    <property type="entry name" value="FN3"/>
    <property type="match status" value="2"/>
</dbReference>
<dbReference type="PANTHER" id="PTHR19277:SF125">
    <property type="entry name" value="B6"/>
    <property type="match status" value="1"/>
</dbReference>
<evidence type="ECO:0000313" key="7">
    <source>
        <dbReference type="EMBL" id="AEA45899.1"/>
    </source>
</evidence>
<keyword evidence="4" id="KW-0106">Calcium</keyword>
<dbReference type="Pfam" id="PF13385">
    <property type="entry name" value="Laminin_G_3"/>
    <property type="match status" value="3"/>
</dbReference>
<dbReference type="SUPFAM" id="SSF49265">
    <property type="entry name" value="Fibronectin type III"/>
    <property type="match status" value="2"/>
</dbReference>
<name>F2IHU0_FLUTR</name>
<dbReference type="HOGENOM" id="CLU_225604_0_0_10"/>
<organism evidence="7 8">
    <name type="scientific">Fluviicola taffensis (strain DSM 16823 / NCIMB 13979 / RW262)</name>
    <dbReference type="NCBI Taxonomy" id="755732"/>
    <lineage>
        <taxon>Bacteria</taxon>
        <taxon>Pseudomonadati</taxon>
        <taxon>Bacteroidota</taxon>
        <taxon>Flavobacteriia</taxon>
        <taxon>Flavobacteriales</taxon>
        <taxon>Crocinitomicaceae</taxon>
        <taxon>Fluviicola</taxon>
    </lineage>
</organism>
<dbReference type="EMBL" id="CP002542">
    <property type="protein sequence ID" value="AEA45899.1"/>
    <property type="molecule type" value="Genomic_DNA"/>
</dbReference>
<dbReference type="GO" id="GO:0005975">
    <property type="term" value="P:carbohydrate metabolic process"/>
    <property type="evidence" value="ECO:0007669"/>
    <property type="project" value="UniProtKB-ARBA"/>
</dbReference>
<feature type="domain" description="Fibronectin type-III" evidence="6">
    <location>
        <begin position="212"/>
        <end position="317"/>
    </location>
</feature>
<comment type="cofactor">
    <cofactor evidence="1">
        <name>Ca(2+)</name>
        <dbReference type="ChEBI" id="CHEBI:29108"/>
    </cofactor>
</comment>
<keyword evidence="8" id="KW-1185">Reference proteome</keyword>
<feature type="domain" description="Fibronectin type-III" evidence="6">
    <location>
        <begin position="401"/>
        <end position="498"/>
    </location>
</feature>
<evidence type="ECO:0000313" key="8">
    <source>
        <dbReference type="Proteomes" id="UP000007463"/>
    </source>
</evidence>
<evidence type="ECO:0000256" key="4">
    <source>
        <dbReference type="ARBA" id="ARBA00022837"/>
    </source>
</evidence>
<accession>F2IHU0</accession>
<dbReference type="GO" id="GO:0046872">
    <property type="term" value="F:metal ion binding"/>
    <property type="evidence" value="ECO:0007669"/>
    <property type="project" value="UniProtKB-KW"/>
</dbReference>
<keyword evidence="3" id="KW-0732">Signal</keyword>
<sequence length="3159" mass="343811" precursor="true">MKSIVHRRKPLLYSLLSTSSLEKKKNQSVKRLVLYLFLISGFVFNSNKSYASPYPIGNTISWDQCRYAITWDWSIFRDFTGTTIDDDKLESATLRYKAQDNTWKTLIAIHAAGGTPTMVTAGGTSFGVTAIAPGFSASGTSAWPNTHDIQANYSPTGDATFQCFKLPSDILITNGSIQLRQRIEWNNRYDLIPDNLDTLSYASTLAIQTISAPQGLVASQNNCSAINLTWSMPFQNWQLNTTCPNYGAYYTHIYRNGTLIASDLNVTAYTDSHPSLVPGTDYTYTARTFWKPYQNNSAGVGILSSVSSSATGKLKDNPNQVPNFTATDNLCTGKIRLDWGWYEQNPQDFLIFRDGTPIATVNGAIRTTENTVTRGVTHSYTIQARNNCNRVSSDAVDAGLSPADPALATDVTTSYNSATQSVTVTWDDNANNETAYQIIRQDDLGSTIYFDVNPDSTSFVDDGISTCRQYTYKLKVKSDCVPSGLISTSQSTILIPPPNISTTFDATHKLTGSKGYFTNRVELSWSVNNVQNLDLVKIYRKILGTTDSVLITATNPSTGLFIDQTSDARVYYEYTIVAEKNCNDSVLTSNLSTDIGFRNPMGTLSGHVEYTGGIAVADAQIVAEASSGDAGNALDFTGGSATCVDQPPLEAGTGLRIDFWINPSNTTAGNVLSKSGAYSITQNGSGYQVGITTSNGSYSVTIPNASVNSGNWNGISLQYDGSTLAAYINGAIVTSTSATGTIIDNTNSLIIAGGAHHFKFDEFRMMNIAVDSATTVKDYSRYMNGNEVGFKLYLHCDEGVGTATYDVSKVGNVYNANHAQLAGSYAWTTNRPSSAQLGYVAYTNPLGNYVISGIRYNGFGDNYTIVPSKGVHSFAPNSRSVYIGDLSQVFNNQDFEDISSFQVTGTVKYGIPFGDTLSCFVPAVNLLIDGSPVIKNGVPVKTDASGSFDIRVPIGEHTVGVEKFQHVFTDSVTPTLDFQQPMTGLLFIDTTTRLVVGRVVGGKIEADKAPGMGRSNNNIGQAKLRFATPIVGAPCYNPEILTDINTGEYRIKLPPMQFKVDTVFVLNSGVIPTINPGNLTNGTTTINLTNFSQPIKEIDTLYDAATGGLLSIDSIEYTRELNFIYRTAPIVALTDTLGMRFDGEESLDVNGIAIQITPPTGANLWSEFNWPVFKQGAKYSCDITAIEEYTNFDNTIKDTVKLSGTILINNELVNGSDPNGNIPFSNGKARYSFVAGDPNNSTGAIPSFDYTKVMQVQVVPTGAAAVRWEPNSTSYPLNPDYRGYILGTKITGTGIATLGPEKVDYILRDPAGSESSATWTSGHATTNTSSFSLSEASSEATSLSVNVGFEQSVGIGVQVPINITVEAGLGISVDASSSQGGFFAETITSSNSVSTRDDADHVGADADIFIGRSRNWLVGPTNNIELVETAACATGVICFGTPVAGYSLSKKLGYAIQPSTVKTRFSYTQSEIENIVIPTLEDMRTVKLNGPNYTSNLPASDPGFGANNDDPIFGASATTNTPFIFESADVSGPSYTFTGAVSDNDSVRIINQQIALWKQALARNEREKWEAINNTVANSLIDNFTLGSAIVTNSYEVATESEYTEEWELAISNAISTLIGAEAGGVGASVERSLALTEVRGGSNSVTQSNSTAFEYTLTDGDDGDNFSIDVYKSSTGNIFVTRGGRSMCPYEGAVQPHYFDPANPNAPITSHSYVDNPTATIQLATTQREIPDISITPSTQYNIPSSQSAVYQLILTNQSTLTVNNDIDMRVRVASQSNPHGAIVKIDGLDPNTYYTIPAGAAVVKTLTVERGPVYTDYDSLMIIFSSACSEDIADTSYISVHFIPTCTELALINPNNNWIINNNNQNFLNVGISGYNYNYGAATIIDTVPNPDDTLNLGLNKIGFEMKPSNSSIWLPIEQFLKYPGPNDSIIPGNSVSTIYPWDVSQIPDGNYELRAQSYCLNFDGSYSTVSSPVFAGIMDRVYPHPFGTPSPGDGILDPNDDIAIQFNEPLELGSINWDNFQVRGVLNGSTLRHSEFINFDGTDDYVEVPGGVGLQTKSFTVEFWARQTGTGTEQVVVSQGIDPNESVSIGFDASGKMKFLMNGVSKLSNNTLSGLNQWNHYAAVYNYELNEVYLYQNAILLNNGNASFSVNFHGTDKLYFGKQMPQNSNHFQGHLHEARIWNKARTSGELTQNMNLVLNGSSAGLVHNWQMDEAQGIIAKDKIRERNAVLYGANWQVDPNGFSGEFNGTTSYVAVNATTIPVTRQMDATLEFWFNSSQASASTLFSSGKGDGLSGDSLTGWEVNKDLAGKIHVLHHGLDFLATDSNYFDGSWHHFALVLNKNANLTAFVDGMQQNSVQSIGFGALAGSYYTLGARGYMQSGGTYVQDNHFQGRIDEFRLWNASRKTEQVKRDLSHRMQGDEYALLAHIPFEAYTSVMGVPTLTASVSNTVTTYPTATASAFGGATTSNQTPVIKLPRPVENVNFTWSLNNDKIIITPTTSQELLEHQTIDITVKNVYDLQANQMQSPKTWIAYLNKNQVYWADDVLDFEIEVDSNLQFTSTILNTGGAMKEFELSDLPGWLTADITSGTIAPNSSMIVHFTLQDGLNVGQYYADIALTTDFNYNEILRVGLNVKGNAPDWTVDPSDFQYSMSVIGEIKLDGVLNGNTETLIAGFMHDSIVALGNLEYVASYDRYEVFLNLYSNQQIGDSVSFKIYDANTGNLYPIVTPSIFFNEGDVLGTISTPVTFEASLVLEKEIPLLAGWTWISLPLNSNKQGSSNELFEDLMFTEGDISMSQSSYDQFDPTTQWIGNLTQNGGYRNVASYRVKKQLADTLILLGSRVHPDSSYAAINVVPGWNWIGFMSTKNLSLQEALGNYTPQDGDLIKSQYEFAIYDGLSGTWNGTLNTMRPGLGYALKTTAASSFHYPITAYLRSGEVDGPTPFYELNVGKYQKTMNMIATTNMCIEQLTAPDMVLGAFDQTGEMRGYAFPQLALNGEDYIFFMTLYGNEENESLSLKFFNNTDGSKLASETSIQLMENALSGSLNEPYQVVLADDKVCSGFDSSLGLTPTLENQFTISPNPFSHSFAVELPEEFSGKVELIDLVGRTVYSEQLTAVSHYEWQSKPNTAIVNGTYYVRFTSTDGVIYQKKGIKYSSNK</sequence>
<dbReference type="SMART" id="SM00560">
    <property type="entry name" value="LamGL"/>
    <property type="match status" value="1"/>
</dbReference>
<dbReference type="OrthoDB" id="976756at2"/>
<dbReference type="InterPro" id="IPR003961">
    <property type="entry name" value="FN3_dom"/>
</dbReference>
<dbReference type="InterPro" id="IPR051360">
    <property type="entry name" value="Neuronal_Pentraxin_Related"/>
</dbReference>
<dbReference type="RefSeq" id="WP_013688657.1">
    <property type="nucleotide sequence ID" value="NC_015321.1"/>
</dbReference>